<keyword evidence="2" id="KW-0812">Transmembrane</keyword>
<feature type="transmembrane region" description="Helical" evidence="2">
    <location>
        <begin position="27"/>
        <end position="48"/>
    </location>
</feature>
<reference evidence="3 4" key="1">
    <citation type="journal article" date="2019" name="Nat. Ecol. Evol.">
        <title>Megaphylogeny resolves global patterns of mushroom evolution.</title>
        <authorList>
            <person name="Varga T."/>
            <person name="Krizsan K."/>
            <person name="Foldi C."/>
            <person name="Dima B."/>
            <person name="Sanchez-Garcia M."/>
            <person name="Sanchez-Ramirez S."/>
            <person name="Szollosi G.J."/>
            <person name="Szarkandi J.G."/>
            <person name="Papp V."/>
            <person name="Albert L."/>
            <person name="Andreopoulos W."/>
            <person name="Angelini C."/>
            <person name="Antonin V."/>
            <person name="Barry K.W."/>
            <person name="Bougher N.L."/>
            <person name="Buchanan P."/>
            <person name="Buyck B."/>
            <person name="Bense V."/>
            <person name="Catcheside P."/>
            <person name="Chovatia M."/>
            <person name="Cooper J."/>
            <person name="Damon W."/>
            <person name="Desjardin D."/>
            <person name="Finy P."/>
            <person name="Geml J."/>
            <person name="Haridas S."/>
            <person name="Hughes K."/>
            <person name="Justo A."/>
            <person name="Karasinski D."/>
            <person name="Kautmanova I."/>
            <person name="Kiss B."/>
            <person name="Kocsube S."/>
            <person name="Kotiranta H."/>
            <person name="LaButti K.M."/>
            <person name="Lechner B.E."/>
            <person name="Liimatainen K."/>
            <person name="Lipzen A."/>
            <person name="Lukacs Z."/>
            <person name="Mihaltcheva S."/>
            <person name="Morgado L.N."/>
            <person name="Niskanen T."/>
            <person name="Noordeloos M.E."/>
            <person name="Ohm R.A."/>
            <person name="Ortiz-Santana B."/>
            <person name="Ovrebo C."/>
            <person name="Racz N."/>
            <person name="Riley R."/>
            <person name="Savchenko A."/>
            <person name="Shiryaev A."/>
            <person name="Soop K."/>
            <person name="Spirin V."/>
            <person name="Szebenyi C."/>
            <person name="Tomsovsky M."/>
            <person name="Tulloss R.E."/>
            <person name="Uehling J."/>
            <person name="Grigoriev I.V."/>
            <person name="Vagvolgyi C."/>
            <person name="Papp T."/>
            <person name="Martin F.M."/>
            <person name="Miettinen O."/>
            <person name="Hibbett D.S."/>
            <person name="Nagy L.G."/>
        </authorList>
    </citation>
    <scope>NUCLEOTIDE SEQUENCE [LARGE SCALE GENOMIC DNA]</scope>
    <source>
        <strain evidence="3 4">CBS 166.37</strain>
    </source>
</reference>
<dbReference type="Proteomes" id="UP000308652">
    <property type="component" value="Unassembled WGS sequence"/>
</dbReference>
<keyword evidence="2" id="KW-1133">Transmembrane helix</keyword>
<dbReference type="AlphaFoldDB" id="A0A5C3LQR5"/>
<feature type="transmembrane region" description="Helical" evidence="2">
    <location>
        <begin position="220"/>
        <end position="239"/>
    </location>
</feature>
<sequence length="314" mass="35622">GIYSCLFFESMYIMLKRRSAHVTSAKVFLGSITVMYLLATGHIIVNLFRLLRGFILNVEPLGPSVYVWDFTRWENLTQNCMLCIMTWLGDALVIYRCFIIWNNNIYVVALPIILLLLSISTNALLLWWYTHPGSATLAQTLPWMETIYPFAFAQNVLTTGMIAFKIWRQHRSSSASGVIDTASRLSLINIVRIIVESAMIYTVQLLILIILNPFHHNAQFIVQSAVVPSIGIVFVLIAVRVHFSRSRTLFPAATVMATIPSWLDDTRSQQSIPDSTSRTEITFKDEKRRRRRSLSDLPIPSSSSHVAQDPSLIV</sequence>
<feature type="transmembrane region" description="Helical" evidence="2">
    <location>
        <begin position="76"/>
        <end position="98"/>
    </location>
</feature>
<evidence type="ECO:0000256" key="2">
    <source>
        <dbReference type="SAM" id="Phobius"/>
    </source>
</evidence>
<evidence type="ECO:0000313" key="4">
    <source>
        <dbReference type="Proteomes" id="UP000308652"/>
    </source>
</evidence>
<evidence type="ECO:0000256" key="1">
    <source>
        <dbReference type="SAM" id="MobiDB-lite"/>
    </source>
</evidence>
<proteinExistence type="predicted"/>
<feature type="transmembrane region" description="Helical" evidence="2">
    <location>
        <begin position="147"/>
        <end position="167"/>
    </location>
</feature>
<accession>A0A5C3LQR5</accession>
<feature type="transmembrane region" description="Helical" evidence="2">
    <location>
        <begin position="105"/>
        <end position="127"/>
    </location>
</feature>
<feature type="compositionally biased region" description="Low complexity" evidence="1">
    <location>
        <begin position="295"/>
        <end position="304"/>
    </location>
</feature>
<dbReference type="EMBL" id="ML213629">
    <property type="protein sequence ID" value="TFK34658.1"/>
    <property type="molecule type" value="Genomic_DNA"/>
</dbReference>
<feature type="non-terminal residue" evidence="3">
    <location>
        <position position="1"/>
    </location>
</feature>
<keyword evidence="2" id="KW-0472">Membrane</keyword>
<gene>
    <name evidence="3" type="ORF">BDQ12DRAFT_762712</name>
</gene>
<organism evidence="3 4">
    <name type="scientific">Crucibulum laeve</name>
    <dbReference type="NCBI Taxonomy" id="68775"/>
    <lineage>
        <taxon>Eukaryota</taxon>
        <taxon>Fungi</taxon>
        <taxon>Dikarya</taxon>
        <taxon>Basidiomycota</taxon>
        <taxon>Agaricomycotina</taxon>
        <taxon>Agaricomycetes</taxon>
        <taxon>Agaricomycetidae</taxon>
        <taxon>Agaricales</taxon>
        <taxon>Agaricineae</taxon>
        <taxon>Nidulariaceae</taxon>
        <taxon>Crucibulum</taxon>
    </lineage>
</organism>
<name>A0A5C3LQR5_9AGAR</name>
<feature type="transmembrane region" description="Helical" evidence="2">
    <location>
        <begin position="193"/>
        <end position="214"/>
    </location>
</feature>
<protein>
    <submittedName>
        <fullName evidence="3">Uncharacterized protein</fullName>
    </submittedName>
</protein>
<evidence type="ECO:0000313" key="3">
    <source>
        <dbReference type="EMBL" id="TFK34658.1"/>
    </source>
</evidence>
<feature type="region of interest" description="Disordered" evidence="1">
    <location>
        <begin position="266"/>
        <end position="314"/>
    </location>
</feature>
<dbReference type="OrthoDB" id="3346544at2759"/>
<feature type="compositionally biased region" description="Polar residues" evidence="1">
    <location>
        <begin position="268"/>
        <end position="280"/>
    </location>
</feature>
<keyword evidence="4" id="KW-1185">Reference proteome</keyword>